<keyword evidence="1" id="KW-0472">Membrane</keyword>
<reference evidence="2" key="1">
    <citation type="journal article" date="2017" name="Science">
        <title>Giant viruses with an expanded complement of translation system components.</title>
        <authorList>
            <person name="Schulz F."/>
            <person name="Yutin N."/>
            <person name="Ivanova N.N."/>
            <person name="Ortega D.R."/>
            <person name="Lee T.K."/>
            <person name="Vierheilig J."/>
            <person name="Daims H."/>
            <person name="Horn M."/>
            <person name="Wagner M."/>
            <person name="Jensen G.J."/>
            <person name="Kyrpides N.C."/>
            <person name="Koonin E.V."/>
            <person name="Woyke T."/>
        </authorList>
    </citation>
    <scope>NUCLEOTIDE SEQUENCE</scope>
    <source>
        <strain evidence="2">HKV1</strain>
    </source>
</reference>
<evidence type="ECO:0000313" key="2">
    <source>
        <dbReference type="EMBL" id="ARF10428.1"/>
    </source>
</evidence>
<proteinExistence type="predicted"/>
<dbReference type="EMBL" id="KY684103">
    <property type="protein sequence ID" value="ARF10428.1"/>
    <property type="molecule type" value="Genomic_DNA"/>
</dbReference>
<keyword evidence="1" id="KW-0812">Transmembrane</keyword>
<organism evidence="2">
    <name type="scientific">Hokovirus HKV1</name>
    <dbReference type="NCBI Taxonomy" id="1977638"/>
    <lineage>
        <taxon>Viruses</taxon>
        <taxon>Varidnaviria</taxon>
        <taxon>Bamfordvirae</taxon>
        <taxon>Nucleocytoviricota</taxon>
        <taxon>Megaviricetes</taxon>
        <taxon>Imitervirales</taxon>
        <taxon>Mimiviridae</taxon>
        <taxon>Klosneuvirinae</taxon>
        <taxon>Hokovirus</taxon>
    </lineage>
</organism>
<feature type="transmembrane region" description="Helical" evidence="1">
    <location>
        <begin position="195"/>
        <end position="213"/>
    </location>
</feature>
<gene>
    <name evidence="2" type="ORF">Hokovirus_1_307</name>
</gene>
<keyword evidence="1" id="KW-1133">Transmembrane helix</keyword>
<evidence type="ECO:0000256" key="1">
    <source>
        <dbReference type="SAM" id="Phobius"/>
    </source>
</evidence>
<name>A0A1V0SFM6_9VIRU</name>
<accession>A0A1V0SFM6</accession>
<sequence length="220" mass="25812">MLATIILSTFSLGTGLCYFGNKKYNKIYSNYLNLLNKGKDKNNNINFYKGTIESKYNVASFFNDNKIYNEITIYNSNLQFLRNEPNIYHNLKLQSDNLILKTDNQEITLSNAIINTDNYENRILNYNDLGKLNQLNIEIPLGYIIKCYEKYLTNQDQVYLVEIIEDMKPKQYIYTESTLKKDNILKKYYNLQNNMFSFGLMSVAISIVLFENFNTMNSII</sequence>
<protein>
    <submittedName>
        <fullName evidence="2">Uncharacterized protein</fullName>
    </submittedName>
</protein>